<gene>
    <name evidence="1" type="ORF">AVEN_180017_1</name>
</gene>
<dbReference type="AlphaFoldDB" id="A0A4Y2H115"/>
<evidence type="ECO:0000313" key="2">
    <source>
        <dbReference type="Proteomes" id="UP000499080"/>
    </source>
</evidence>
<evidence type="ECO:0000313" key="1">
    <source>
        <dbReference type="EMBL" id="GBM58014.1"/>
    </source>
</evidence>
<dbReference type="EMBL" id="BGPR01001618">
    <property type="protein sequence ID" value="GBM58014.1"/>
    <property type="molecule type" value="Genomic_DNA"/>
</dbReference>
<reference evidence="1 2" key="1">
    <citation type="journal article" date="2019" name="Sci. Rep.">
        <title>Orb-weaving spider Araneus ventricosus genome elucidates the spidroin gene catalogue.</title>
        <authorList>
            <person name="Kono N."/>
            <person name="Nakamura H."/>
            <person name="Ohtoshi R."/>
            <person name="Moran D.A.P."/>
            <person name="Shinohara A."/>
            <person name="Yoshida Y."/>
            <person name="Fujiwara M."/>
            <person name="Mori M."/>
            <person name="Tomita M."/>
            <person name="Arakawa K."/>
        </authorList>
    </citation>
    <scope>NUCLEOTIDE SEQUENCE [LARGE SCALE GENOMIC DNA]</scope>
</reference>
<accession>A0A4Y2H115</accession>
<sequence length="83" mass="9657">MPVTLDIASLGNATSLEIKWRQVNSTKSHLYDDLKVCSGIMSRNRRDVPSVQRPVNKGERWKRVRTLYTVKKRGFPEKEAREK</sequence>
<name>A0A4Y2H115_ARAVE</name>
<proteinExistence type="predicted"/>
<protein>
    <submittedName>
        <fullName evidence="1">Uncharacterized protein</fullName>
    </submittedName>
</protein>
<comment type="caution">
    <text evidence="1">The sequence shown here is derived from an EMBL/GenBank/DDBJ whole genome shotgun (WGS) entry which is preliminary data.</text>
</comment>
<keyword evidence="2" id="KW-1185">Reference proteome</keyword>
<organism evidence="1 2">
    <name type="scientific">Araneus ventricosus</name>
    <name type="common">Orbweaver spider</name>
    <name type="synonym">Epeira ventricosa</name>
    <dbReference type="NCBI Taxonomy" id="182803"/>
    <lineage>
        <taxon>Eukaryota</taxon>
        <taxon>Metazoa</taxon>
        <taxon>Ecdysozoa</taxon>
        <taxon>Arthropoda</taxon>
        <taxon>Chelicerata</taxon>
        <taxon>Arachnida</taxon>
        <taxon>Araneae</taxon>
        <taxon>Araneomorphae</taxon>
        <taxon>Entelegynae</taxon>
        <taxon>Araneoidea</taxon>
        <taxon>Araneidae</taxon>
        <taxon>Araneus</taxon>
    </lineage>
</organism>
<dbReference type="Proteomes" id="UP000499080">
    <property type="component" value="Unassembled WGS sequence"/>
</dbReference>